<dbReference type="EMBL" id="LSSK01000158">
    <property type="protein sequence ID" value="OMH84733.1"/>
    <property type="molecule type" value="Genomic_DNA"/>
</dbReference>
<evidence type="ECO:0000313" key="4">
    <source>
        <dbReference type="Proteomes" id="UP000188320"/>
    </source>
</evidence>
<name>A0A1R1PUY0_ZANCU</name>
<sequence>MEIRSRKPQSESQQVPSDGTKEGDKGPSLTLSTFEQMMNANTEPPLILGLLIISYTIISTISGLNILGAQYLEPIYGAVIPSEVGFFQNQHLIIRIFCVFLGSVLSSHYFDLIFVRLCSLKNLDLVNKLKKQTDQLQQQQNPKGSKSNKKAGGDTGDSIGTQDSKTTSDLIINLTRENNWYPHKLDTDILYAISLVFDLIGVFLVSTPNLLSATLFTPENNTYLGPCYGPLLVHIFFDYPVYLFLGGGVTMICAKAISLKANNGLMGFGYLFAIFMATMIFYNAVLSGSSMLDTLVYLTSGSAAMVASRILGHKRFSACSSILFYAIHLGLGSIILKGLSFYQLNIDKTRFERRISELSSPSAQHQHDQNQEQQEQPTVDLNDAKRKRLAARAKSKFKSFRTFFSISPFVFVLFIAYNTIYRNPQCSSILTWKHNEHSETNGFTLISRVESISGWVIVADFFKNIKNKDNDTNKIKFRVLRAGHSIIGGIWNSTGESIYGNFYYLDGK</sequence>
<organism evidence="3 4">
    <name type="scientific">Zancudomyces culisetae</name>
    <name type="common">Gut fungus</name>
    <name type="synonym">Smittium culisetae</name>
    <dbReference type="NCBI Taxonomy" id="1213189"/>
    <lineage>
        <taxon>Eukaryota</taxon>
        <taxon>Fungi</taxon>
        <taxon>Fungi incertae sedis</taxon>
        <taxon>Zoopagomycota</taxon>
        <taxon>Kickxellomycotina</taxon>
        <taxon>Harpellomycetes</taxon>
        <taxon>Harpellales</taxon>
        <taxon>Legeriomycetaceae</taxon>
        <taxon>Zancudomyces</taxon>
    </lineage>
</organism>
<keyword evidence="2" id="KW-1133">Transmembrane helix</keyword>
<feature type="region of interest" description="Disordered" evidence="1">
    <location>
        <begin position="1"/>
        <end position="26"/>
    </location>
</feature>
<reference evidence="4" key="1">
    <citation type="submission" date="2017-01" db="EMBL/GenBank/DDBJ databases">
        <authorList>
            <person name="Wang Y."/>
            <person name="White M."/>
            <person name="Kvist S."/>
            <person name="Moncalvo J.-M."/>
        </authorList>
    </citation>
    <scope>NUCLEOTIDE SEQUENCE [LARGE SCALE GENOMIC DNA]</scope>
    <source>
        <strain evidence="4">COL-18-3</strain>
    </source>
</reference>
<feature type="transmembrane region" description="Helical" evidence="2">
    <location>
        <begin position="322"/>
        <end position="344"/>
    </location>
</feature>
<dbReference type="OrthoDB" id="2016285at2759"/>
<evidence type="ECO:0000256" key="1">
    <source>
        <dbReference type="SAM" id="MobiDB-lite"/>
    </source>
</evidence>
<feature type="region of interest" description="Disordered" evidence="1">
    <location>
        <begin position="359"/>
        <end position="381"/>
    </location>
</feature>
<comment type="caution">
    <text evidence="3">The sequence shown here is derived from an EMBL/GenBank/DDBJ whole genome shotgun (WGS) entry which is preliminary data.</text>
</comment>
<keyword evidence="4" id="KW-1185">Reference proteome</keyword>
<feature type="region of interest" description="Disordered" evidence="1">
    <location>
        <begin position="134"/>
        <end position="162"/>
    </location>
</feature>
<accession>A0A1R1PUY0</accession>
<evidence type="ECO:0000313" key="3">
    <source>
        <dbReference type="EMBL" id="OMH84733.1"/>
    </source>
</evidence>
<feature type="transmembrane region" description="Helical" evidence="2">
    <location>
        <begin position="265"/>
        <end position="285"/>
    </location>
</feature>
<feature type="transmembrane region" description="Helical" evidence="2">
    <location>
        <begin position="402"/>
        <end position="421"/>
    </location>
</feature>
<evidence type="ECO:0000256" key="2">
    <source>
        <dbReference type="SAM" id="Phobius"/>
    </source>
</evidence>
<keyword evidence="2" id="KW-0472">Membrane</keyword>
<feature type="transmembrane region" description="Helical" evidence="2">
    <location>
        <begin position="231"/>
        <end position="253"/>
    </location>
</feature>
<feature type="transmembrane region" description="Helical" evidence="2">
    <location>
        <begin position="46"/>
        <end position="72"/>
    </location>
</feature>
<dbReference type="Proteomes" id="UP000188320">
    <property type="component" value="Unassembled WGS sequence"/>
</dbReference>
<keyword evidence="2" id="KW-0812">Transmembrane</keyword>
<feature type="transmembrane region" description="Helical" evidence="2">
    <location>
        <begin position="92"/>
        <end position="115"/>
    </location>
</feature>
<gene>
    <name evidence="3" type="ORF">AX774_g1741</name>
</gene>
<dbReference type="AlphaFoldDB" id="A0A1R1PUY0"/>
<protein>
    <submittedName>
        <fullName evidence="3">Uncharacterized protein</fullName>
    </submittedName>
</protein>
<proteinExistence type="predicted"/>
<feature type="transmembrane region" description="Helical" evidence="2">
    <location>
        <begin position="189"/>
        <end position="211"/>
    </location>
</feature>